<dbReference type="InterPro" id="IPR022644">
    <property type="entry name" value="De-COase2_N"/>
</dbReference>
<dbReference type="FunFam" id="3.20.20.10:FF:000003">
    <property type="entry name" value="Diaminopimelate decarboxylase"/>
    <property type="match status" value="1"/>
</dbReference>
<dbReference type="EC" id="4.1.1.20" evidence="5 6"/>
<evidence type="ECO:0000259" key="10">
    <source>
        <dbReference type="Pfam" id="PF02784"/>
    </source>
</evidence>
<dbReference type="PROSITE" id="PS00878">
    <property type="entry name" value="ODR_DC_2_1"/>
    <property type="match status" value="1"/>
</dbReference>
<dbReference type="CDD" id="cd06828">
    <property type="entry name" value="PLPDE_III_DapDC"/>
    <property type="match status" value="1"/>
</dbReference>
<evidence type="ECO:0000313" key="12">
    <source>
        <dbReference type="Proteomes" id="UP000005835"/>
    </source>
</evidence>
<dbReference type="Gene3D" id="2.40.37.10">
    <property type="entry name" value="Lyase, Ornithine Decarboxylase, Chain A, domain 1"/>
    <property type="match status" value="1"/>
</dbReference>
<proteinExistence type="inferred from homology"/>
<feature type="binding site" evidence="5">
    <location>
        <position position="326"/>
    </location>
    <ligand>
        <name>substrate</name>
    </ligand>
</feature>
<dbReference type="InterPro" id="IPR009006">
    <property type="entry name" value="Ala_racemase/Decarboxylase_C"/>
</dbReference>
<evidence type="ECO:0000256" key="3">
    <source>
        <dbReference type="ARBA" id="ARBA00022898"/>
    </source>
</evidence>
<dbReference type="EMBL" id="ADMG01000019">
    <property type="protein sequence ID" value="EKB31616.1"/>
    <property type="molecule type" value="Genomic_DNA"/>
</dbReference>
<evidence type="ECO:0000256" key="5">
    <source>
        <dbReference type="HAMAP-Rule" id="MF_02120"/>
    </source>
</evidence>
<comment type="function">
    <text evidence="5">Specifically catalyzes the decarboxylation of meso-diaminopimelate (meso-DAP) to L-lysine.</text>
</comment>
<feature type="binding site" evidence="5">
    <location>
        <position position="381"/>
    </location>
    <ligand>
        <name>pyridoxal 5'-phosphate</name>
        <dbReference type="ChEBI" id="CHEBI:597326"/>
    </ligand>
</feature>
<keyword evidence="4 5" id="KW-0456">Lyase</keyword>
<feature type="binding site" evidence="5">
    <location>
        <position position="286"/>
    </location>
    <ligand>
        <name>substrate</name>
    </ligand>
</feature>
<evidence type="ECO:0000256" key="7">
    <source>
        <dbReference type="PIRSR" id="PIRSR600183-50"/>
    </source>
</evidence>
<sequence length="426" mass="46978">MSENNHRPCFHREDGVLFCEGVSLLELSRRLEQTTYVYSRARIERNYLAYEEALADVPHAICYAMKANSTAGVLQVLARLGAGVDTVSGGEIARALRAGFRPEKIVYSGVGKTAREITFALKAGIGCFNIESEPELERINRIATELGVRAPISIRCNPDVDPKTHPYISTGLKNNKFGIAIADVEDIYLRAANMPGIEVKGIDAHIGSQITEIQPYLDSVHRLLDTMSALRDKGLVLHHLDMGGGLGIQYRPEDQPPTPQTLLRPVRRMMEERGFGDAVLMVEPGRSIVGDAGLMLTQVEYIKQSETRNFCIVDGAMTDLIRPALYSAWMDIVPVVERHDAAPLVMDVVGPVCESSDFLGRARELAVREGDWIAVCDAGAYGASMASRYNSRMLPMEVMIDGERVLPLRTPDTFDEMVSGEVLLEL</sequence>
<feature type="modified residue" description="N6-(pyridoxal phosphate)lysine" evidence="5 7">
    <location>
        <position position="66"/>
    </location>
</feature>
<feature type="binding site" evidence="5">
    <location>
        <position position="381"/>
    </location>
    <ligand>
        <name>substrate</name>
    </ligand>
</feature>
<name>K1JN16_9BURK</name>
<dbReference type="PANTHER" id="PTHR43727:SF2">
    <property type="entry name" value="GROUP IV DECARBOXYLASE"/>
    <property type="match status" value="1"/>
</dbReference>
<evidence type="ECO:0000256" key="4">
    <source>
        <dbReference type="ARBA" id="ARBA00023239"/>
    </source>
</evidence>
<dbReference type="InterPro" id="IPR002986">
    <property type="entry name" value="DAP_deCOOHase_LysA"/>
</dbReference>
<comment type="catalytic activity">
    <reaction evidence="5 8">
        <text>meso-2,6-diaminopimelate + H(+) = L-lysine + CO2</text>
        <dbReference type="Rhea" id="RHEA:15101"/>
        <dbReference type="ChEBI" id="CHEBI:15378"/>
        <dbReference type="ChEBI" id="CHEBI:16526"/>
        <dbReference type="ChEBI" id="CHEBI:32551"/>
        <dbReference type="ChEBI" id="CHEBI:57791"/>
        <dbReference type="EC" id="4.1.1.20"/>
    </reaction>
</comment>
<evidence type="ECO:0000256" key="8">
    <source>
        <dbReference type="RuleBase" id="RU003738"/>
    </source>
</evidence>
<dbReference type="InterPro" id="IPR022643">
    <property type="entry name" value="De-COase2_C"/>
</dbReference>
<dbReference type="Pfam" id="PF02784">
    <property type="entry name" value="Orn_Arg_deC_N"/>
    <property type="match status" value="1"/>
</dbReference>
<dbReference type="HAMAP" id="MF_02120">
    <property type="entry name" value="LysA"/>
    <property type="match status" value="1"/>
</dbReference>
<feature type="domain" description="Orn/DAP/Arg decarboxylase 2 C-terminal" evidence="9">
    <location>
        <begin position="36"/>
        <end position="379"/>
    </location>
</feature>
<keyword evidence="2 5" id="KW-0210">Decarboxylase</keyword>
<feature type="binding site" evidence="5">
    <location>
        <begin position="283"/>
        <end position="286"/>
    </location>
    <ligand>
        <name>pyridoxal 5'-phosphate</name>
        <dbReference type="ChEBI" id="CHEBI:597326"/>
    </ligand>
</feature>
<evidence type="ECO:0000259" key="9">
    <source>
        <dbReference type="Pfam" id="PF00278"/>
    </source>
</evidence>
<gene>
    <name evidence="5" type="primary">lysA</name>
    <name evidence="11" type="ORF">HMPREF9465_00774</name>
</gene>
<comment type="cofactor">
    <cofactor evidence="1 5 7 8">
        <name>pyridoxal 5'-phosphate</name>
        <dbReference type="ChEBI" id="CHEBI:597326"/>
    </cofactor>
</comment>
<evidence type="ECO:0000256" key="6">
    <source>
        <dbReference type="NCBIfam" id="TIGR01048"/>
    </source>
</evidence>
<dbReference type="HOGENOM" id="CLU_026444_0_0_4"/>
<dbReference type="InterPro" id="IPR029066">
    <property type="entry name" value="PLP-binding_barrel"/>
</dbReference>
<dbReference type="SUPFAM" id="SSF50621">
    <property type="entry name" value="Alanine racemase C-terminal domain-like"/>
    <property type="match status" value="1"/>
</dbReference>
<comment type="similarity">
    <text evidence="5">Belongs to the Orn/Lys/Arg decarboxylase class-II family. LysA subfamily.</text>
</comment>
<dbReference type="PATRIC" id="fig|742823.3.peg.776"/>
<dbReference type="AlphaFoldDB" id="K1JN16"/>
<dbReference type="eggNOG" id="COG0019">
    <property type="taxonomic scope" value="Bacteria"/>
</dbReference>
<accession>K1JN16</accession>
<feature type="domain" description="Orn/DAP/Arg decarboxylase 2 N-terminal" evidence="10">
    <location>
        <begin position="41"/>
        <end position="289"/>
    </location>
</feature>
<feature type="binding site" evidence="5">
    <location>
        <position position="354"/>
    </location>
    <ligand>
        <name>substrate</name>
    </ligand>
</feature>
<dbReference type="SUPFAM" id="SSF51419">
    <property type="entry name" value="PLP-binding barrel"/>
    <property type="match status" value="1"/>
</dbReference>
<evidence type="ECO:0000313" key="11">
    <source>
        <dbReference type="EMBL" id="EKB31616.1"/>
    </source>
</evidence>
<dbReference type="UniPathway" id="UPA00034">
    <property type="reaction ID" value="UER00027"/>
</dbReference>
<comment type="pathway">
    <text evidence="5 8">Amino-acid biosynthesis; L-lysine biosynthesis via DAP pathway; L-lysine from DL-2,6-diaminopimelate: step 1/1.</text>
</comment>
<dbReference type="GO" id="GO:0009089">
    <property type="term" value="P:lysine biosynthetic process via diaminopimelate"/>
    <property type="evidence" value="ECO:0007669"/>
    <property type="project" value="UniProtKB-UniRule"/>
</dbReference>
<feature type="binding site" evidence="5">
    <location>
        <position position="322"/>
    </location>
    <ligand>
        <name>substrate</name>
    </ligand>
</feature>
<dbReference type="PRINTS" id="PR01181">
    <property type="entry name" value="DAPDCRBXLASE"/>
</dbReference>
<dbReference type="PANTHER" id="PTHR43727">
    <property type="entry name" value="DIAMINOPIMELATE DECARBOXYLASE"/>
    <property type="match status" value="1"/>
</dbReference>
<dbReference type="Proteomes" id="UP000005835">
    <property type="component" value="Unassembled WGS sequence"/>
</dbReference>
<comment type="subunit">
    <text evidence="5">Homodimer.</text>
</comment>
<dbReference type="InterPro" id="IPR000183">
    <property type="entry name" value="Orn/DAP/Arg_de-COase"/>
</dbReference>
<keyword evidence="12" id="KW-1185">Reference proteome</keyword>
<evidence type="ECO:0000256" key="1">
    <source>
        <dbReference type="ARBA" id="ARBA00001933"/>
    </source>
</evidence>
<evidence type="ECO:0000256" key="2">
    <source>
        <dbReference type="ARBA" id="ARBA00022793"/>
    </source>
</evidence>
<keyword evidence="3 5" id="KW-0663">Pyridoxal phosphate</keyword>
<organism evidence="11 12">
    <name type="scientific">Sutterella wadsworthensis 2_1_59BFAA</name>
    <dbReference type="NCBI Taxonomy" id="742823"/>
    <lineage>
        <taxon>Bacteria</taxon>
        <taxon>Pseudomonadati</taxon>
        <taxon>Pseudomonadota</taxon>
        <taxon>Betaproteobacteria</taxon>
        <taxon>Burkholderiales</taxon>
        <taxon>Sutterellaceae</taxon>
        <taxon>Sutterella</taxon>
    </lineage>
</organism>
<dbReference type="GO" id="GO:0030170">
    <property type="term" value="F:pyridoxal phosphate binding"/>
    <property type="evidence" value="ECO:0007669"/>
    <property type="project" value="UniProtKB-UniRule"/>
</dbReference>
<reference evidence="11 12" key="1">
    <citation type="submission" date="2012-05" db="EMBL/GenBank/DDBJ databases">
        <title>The Genome Sequence of Sutterella wadsworthensis 2_1_59BFAA.</title>
        <authorList>
            <consortium name="The Broad Institute Genome Sequencing Platform"/>
            <person name="Earl A."/>
            <person name="Ward D."/>
            <person name="Feldgarden M."/>
            <person name="Gevers D."/>
            <person name="Daigneault M."/>
            <person name="Strauss J."/>
            <person name="Allen-Vercoe E."/>
            <person name="Walker B."/>
            <person name="Young S.K."/>
            <person name="Zeng Q."/>
            <person name="Gargeya S."/>
            <person name="Fitzgerald M."/>
            <person name="Haas B."/>
            <person name="Abouelleil A."/>
            <person name="Alvarado L."/>
            <person name="Arachchi H.M."/>
            <person name="Berlin A.M."/>
            <person name="Chapman S.B."/>
            <person name="Goldberg J."/>
            <person name="Griggs A."/>
            <person name="Gujja S."/>
            <person name="Hansen M."/>
            <person name="Howarth C."/>
            <person name="Imamovic A."/>
            <person name="Larimer J."/>
            <person name="McCowen C."/>
            <person name="Montmayeur A."/>
            <person name="Murphy C."/>
            <person name="Neiman D."/>
            <person name="Pearson M."/>
            <person name="Priest M."/>
            <person name="Roberts A."/>
            <person name="Saif S."/>
            <person name="Shea T."/>
            <person name="Sisk P."/>
            <person name="Sykes S."/>
            <person name="Wortman J."/>
            <person name="Nusbaum C."/>
            <person name="Birren B."/>
        </authorList>
    </citation>
    <scope>NUCLEOTIDE SEQUENCE [LARGE SCALE GENOMIC DNA]</scope>
    <source>
        <strain evidence="11 12">2_1_59BFAA</strain>
    </source>
</reference>
<comment type="caution">
    <text evidence="11">The sequence shown here is derived from an EMBL/GenBank/DDBJ whole genome shotgun (WGS) entry which is preliminary data.</text>
</comment>
<dbReference type="Pfam" id="PF00278">
    <property type="entry name" value="Orn_DAP_Arg_deC"/>
    <property type="match status" value="1"/>
</dbReference>
<keyword evidence="5" id="KW-0028">Amino-acid biosynthesis</keyword>
<dbReference type="Gene3D" id="3.20.20.10">
    <property type="entry name" value="Alanine racemase"/>
    <property type="match status" value="1"/>
</dbReference>
<dbReference type="InterPro" id="IPR022657">
    <property type="entry name" value="De-COase2_CS"/>
</dbReference>
<dbReference type="GO" id="GO:0008836">
    <property type="term" value="F:diaminopimelate decarboxylase activity"/>
    <property type="evidence" value="ECO:0007669"/>
    <property type="project" value="UniProtKB-UniRule"/>
</dbReference>
<dbReference type="PRINTS" id="PR01179">
    <property type="entry name" value="ODADCRBXLASE"/>
</dbReference>
<dbReference type="STRING" id="742823.HMPREF9465_00774"/>
<dbReference type="OrthoDB" id="9802241at2"/>
<dbReference type="PROSITE" id="PS00879">
    <property type="entry name" value="ODR_DC_2_2"/>
    <property type="match status" value="1"/>
</dbReference>
<feature type="active site" description="Proton donor" evidence="7">
    <location>
        <position position="353"/>
    </location>
</feature>
<protein>
    <recommendedName>
        <fullName evidence="5 6">Diaminopimelate decarboxylase</fullName>
        <shortName evidence="5">DAP decarboxylase</shortName>
        <shortName evidence="5">DAPDC</shortName>
        <ecNumber evidence="5 6">4.1.1.20</ecNumber>
    </recommendedName>
</protein>
<feature type="binding site" evidence="5">
    <location>
        <position position="245"/>
    </location>
    <ligand>
        <name>pyridoxal 5'-phosphate</name>
        <dbReference type="ChEBI" id="CHEBI:597326"/>
    </ligand>
</feature>
<keyword evidence="5 8" id="KW-0457">Lysine biosynthesis</keyword>
<dbReference type="RefSeq" id="WP_005434317.1">
    <property type="nucleotide sequence ID" value="NZ_JH815514.1"/>
</dbReference>
<dbReference type="InterPro" id="IPR022653">
    <property type="entry name" value="De-COase2_pyr-phos_BS"/>
</dbReference>
<dbReference type="NCBIfam" id="TIGR01048">
    <property type="entry name" value="lysA"/>
    <property type="match status" value="1"/>
</dbReference>